<evidence type="ECO:0000256" key="22">
    <source>
        <dbReference type="PROSITE-ProRule" id="PRU00235"/>
    </source>
</evidence>
<dbReference type="Gene3D" id="1.10.510.10">
    <property type="entry name" value="Transferase(Phosphotransferase) domain 1"/>
    <property type="match status" value="1"/>
</dbReference>
<dbReference type="GO" id="GO:0004674">
    <property type="term" value="F:protein serine/threonine kinase activity"/>
    <property type="evidence" value="ECO:0007669"/>
    <property type="project" value="UniProtKB-KW"/>
</dbReference>
<dbReference type="GeneID" id="106151546"/>
<accession>A0A1S3H2T2</accession>
<keyword evidence="7" id="KW-0723">Serine/threonine-protein kinase</keyword>
<keyword evidence="11" id="KW-0677">Repeat</keyword>
<evidence type="ECO:0000256" key="7">
    <source>
        <dbReference type="ARBA" id="ARBA00022527"/>
    </source>
</evidence>
<keyword evidence="25" id="KW-1185">Reference proteome</keyword>
<evidence type="ECO:0000256" key="18">
    <source>
        <dbReference type="ARBA" id="ARBA00047899"/>
    </source>
</evidence>
<comment type="subcellular location">
    <subcellularLocation>
        <location evidence="3">Cytoplasm</location>
        <location evidence="3">Cytoskeleton</location>
        <location evidence="3">Cilium axoneme</location>
    </subcellularLocation>
    <subcellularLocation>
        <location evidence="2">Cytoplasm</location>
        <location evidence="2">Cytoskeleton</location>
        <location evidence="2">Microtubule organizing center</location>
        <location evidence="2">Centrosome</location>
    </subcellularLocation>
</comment>
<feature type="repeat" description="RCC1" evidence="22">
    <location>
        <begin position="650"/>
        <end position="702"/>
    </location>
</feature>
<dbReference type="GO" id="GO:0005930">
    <property type="term" value="C:axoneme"/>
    <property type="evidence" value="ECO:0007669"/>
    <property type="project" value="UniProtKB-SubCell"/>
</dbReference>
<comment type="similarity">
    <text evidence="4">Belongs to the protein kinase superfamily. NEK Ser/Thr protein kinase family. NIMA subfamily.</text>
</comment>
<evidence type="ECO:0000256" key="3">
    <source>
        <dbReference type="ARBA" id="ARBA00004430"/>
    </source>
</evidence>
<gene>
    <name evidence="26" type="primary">LOC106151546</name>
</gene>
<evidence type="ECO:0000256" key="11">
    <source>
        <dbReference type="ARBA" id="ARBA00022737"/>
    </source>
</evidence>
<keyword evidence="6" id="KW-0963">Cytoplasm</keyword>
<evidence type="ECO:0000256" key="10">
    <source>
        <dbReference type="ARBA" id="ARBA00022723"/>
    </source>
</evidence>
<dbReference type="GO" id="GO:0046872">
    <property type="term" value="F:metal ion binding"/>
    <property type="evidence" value="ECO:0007669"/>
    <property type="project" value="UniProtKB-KW"/>
</dbReference>
<keyword evidence="15" id="KW-0460">Magnesium</keyword>
<dbReference type="PRINTS" id="PR00109">
    <property type="entry name" value="TYRKINASE"/>
</dbReference>
<evidence type="ECO:0000256" key="6">
    <source>
        <dbReference type="ARBA" id="ARBA00022490"/>
    </source>
</evidence>
<dbReference type="GO" id="GO:0005813">
    <property type="term" value="C:centrosome"/>
    <property type="evidence" value="ECO:0007669"/>
    <property type="project" value="UniProtKB-SubCell"/>
</dbReference>
<dbReference type="InterPro" id="IPR008271">
    <property type="entry name" value="Ser/Thr_kinase_AS"/>
</dbReference>
<evidence type="ECO:0000256" key="1">
    <source>
        <dbReference type="ARBA" id="ARBA00001946"/>
    </source>
</evidence>
<evidence type="ECO:0000256" key="4">
    <source>
        <dbReference type="ARBA" id="ARBA00010886"/>
    </source>
</evidence>
<feature type="domain" description="Protein kinase" evidence="24">
    <location>
        <begin position="1"/>
        <end position="261"/>
    </location>
</feature>
<comment type="cofactor">
    <cofactor evidence="1">
        <name>Mg(2+)</name>
        <dbReference type="ChEBI" id="CHEBI:18420"/>
    </cofactor>
</comment>
<comment type="catalytic activity">
    <reaction evidence="19">
        <text>L-seryl-[protein] + ATP = O-phospho-L-seryl-[protein] + ADP + H(+)</text>
        <dbReference type="Rhea" id="RHEA:17989"/>
        <dbReference type="Rhea" id="RHEA-COMP:9863"/>
        <dbReference type="Rhea" id="RHEA-COMP:11604"/>
        <dbReference type="ChEBI" id="CHEBI:15378"/>
        <dbReference type="ChEBI" id="CHEBI:29999"/>
        <dbReference type="ChEBI" id="CHEBI:30616"/>
        <dbReference type="ChEBI" id="CHEBI:83421"/>
        <dbReference type="ChEBI" id="CHEBI:456216"/>
        <dbReference type="EC" id="2.7.11.1"/>
    </reaction>
</comment>
<dbReference type="EC" id="2.7.11.1" evidence="5"/>
<dbReference type="InterPro" id="IPR000719">
    <property type="entry name" value="Prot_kinase_dom"/>
</dbReference>
<dbReference type="AlphaFoldDB" id="A0A1S3H2T2"/>
<dbReference type="InterPro" id="IPR044120">
    <property type="entry name" value="STKc_Nek8"/>
</dbReference>
<dbReference type="SMART" id="SM00220">
    <property type="entry name" value="S_TKc"/>
    <property type="match status" value="1"/>
</dbReference>
<dbReference type="PANTHER" id="PTHR44535:SF4">
    <property type="entry name" value="SERINE_THREONINE-PROTEIN KINASE NEK8"/>
    <property type="match status" value="1"/>
</dbReference>
<dbReference type="PROSITE" id="PS50012">
    <property type="entry name" value="RCC1_3"/>
    <property type="match status" value="5"/>
</dbReference>
<evidence type="ECO:0000256" key="14">
    <source>
        <dbReference type="ARBA" id="ARBA00022840"/>
    </source>
</evidence>
<dbReference type="Pfam" id="PF25390">
    <property type="entry name" value="WD40_RLD"/>
    <property type="match status" value="1"/>
</dbReference>
<keyword evidence="9" id="KW-0808">Transferase</keyword>
<protein>
    <recommendedName>
        <fullName evidence="20">Serine/threonine-protein kinase Nek8</fullName>
        <ecNumber evidence="5">2.7.11.1</ecNumber>
    </recommendedName>
    <alternativeName>
        <fullName evidence="21">Never in mitosis A-related kinase 8</fullName>
    </alternativeName>
</protein>
<keyword evidence="17" id="KW-0966">Cell projection</keyword>
<dbReference type="InterPro" id="IPR011009">
    <property type="entry name" value="Kinase-like_dom_sf"/>
</dbReference>
<evidence type="ECO:0000256" key="20">
    <source>
        <dbReference type="ARBA" id="ARBA00067737"/>
    </source>
</evidence>
<evidence type="ECO:0000256" key="23">
    <source>
        <dbReference type="SAM" id="MobiDB-lite"/>
    </source>
</evidence>
<dbReference type="PROSITE" id="PS50011">
    <property type="entry name" value="PROTEIN_KINASE_DOM"/>
    <property type="match status" value="1"/>
</dbReference>
<feature type="region of interest" description="Disordered" evidence="23">
    <location>
        <begin position="286"/>
        <end position="311"/>
    </location>
</feature>
<dbReference type="RefSeq" id="XP_013380323.1">
    <property type="nucleotide sequence ID" value="XM_013524869.2"/>
</dbReference>
<dbReference type="SUPFAM" id="SSF50985">
    <property type="entry name" value="RCC1/BLIP-II"/>
    <property type="match status" value="1"/>
</dbReference>
<dbReference type="InterPro" id="IPR000408">
    <property type="entry name" value="Reg_chr_condens"/>
</dbReference>
<evidence type="ECO:0000256" key="21">
    <source>
        <dbReference type="ARBA" id="ARBA00082686"/>
    </source>
</evidence>
<dbReference type="PROSITE" id="PS00108">
    <property type="entry name" value="PROTEIN_KINASE_ST"/>
    <property type="match status" value="1"/>
</dbReference>
<evidence type="ECO:0000313" key="26">
    <source>
        <dbReference type="RefSeq" id="XP_013380323.1"/>
    </source>
</evidence>
<evidence type="ECO:0000259" key="24">
    <source>
        <dbReference type="PROSITE" id="PS50011"/>
    </source>
</evidence>
<evidence type="ECO:0000256" key="12">
    <source>
        <dbReference type="ARBA" id="ARBA00022741"/>
    </source>
</evidence>
<dbReference type="CDD" id="cd08220">
    <property type="entry name" value="STKc_Nek8"/>
    <property type="match status" value="1"/>
</dbReference>
<keyword evidence="8" id="KW-0597">Phosphoprotein</keyword>
<dbReference type="Pfam" id="PF00069">
    <property type="entry name" value="Pkinase"/>
    <property type="match status" value="1"/>
</dbReference>
<dbReference type="InterPro" id="IPR058923">
    <property type="entry name" value="RCC1-like_dom"/>
</dbReference>
<dbReference type="Gene3D" id="2.130.10.30">
    <property type="entry name" value="Regulator of chromosome condensation 1/beta-lactamase-inhibitor protein II"/>
    <property type="match status" value="2"/>
</dbReference>
<evidence type="ECO:0000256" key="19">
    <source>
        <dbReference type="ARBA" id="ARBA00048679"/>
    </source>
</evidence>
<evidence type="ECO:0000256" key="15">
    <source>
        <dbReference type="ARBA" id="ARBA00022842"/>
    </source>
</evidence>
<proteinExistence type="inferred from homology"/>
<organism evidence="25 26">
    <name type="scientific">Lingula anatina</name>
    <name type="common">Brachiopod</name>
    <name type="synonym">Lingula unguis</name>
    <dbReference type="NCBI Taxonomy" id="7574"/>
    <lineage>
        <taxon>Eukaryota</taxon>
        <taxon>Metazoa</taxon>
        <taxon>Spiralia</taxon>
        <taxon>Lophotrochozoa</taxon>
        <taxon>Brachiopoda</taxon>
        <taxon>Linguliformea</taxon>
        <taxon>Lingulata</taxon>
        <taxon>Lingulida</taxon>
        <taxon>Linguloidea</taxon>
        <taxon>Lingulidae</taxon>
        <taxon>Lingula</taxon>
    </lineage>
</organism>
<reference evidence="26" key="1">
    <citation type="submission" date="2025-08" db="UniProtKB">
        <authorList>
            <consortium name="RefSeq"/>
        </authorList>
    </citation>
    <scope>IDENTIFICATION</scope>
    <source>
        <tissue evidence="26">Gonads</tissue>
    </source>
</reference>
<evidence type="ECO:0000256" key="5">
    <source>
        <dbReference type="ARBA" id="ARBA00012513"/>
    </source>
</evidence>
<evidence type="ECO:0000256" key="8">
    <source>
        <dbReference type="ARBA" id="ARBA00022553"/>
    </source>
</evidence>
<dbReference type="Gene3D" id="3.30.200.20">
    <property type="entry name" value="Phosphorylase Kinase, domain 1"/>
    <property type="match status" value="1"/>
</dbReference>
<comment type="catalytic activity">
    <reaction evidence="18">
        <text>L-threonyl-[protein] + ATP = O-phospho-L-threonyl-[protein] + ADP + H(+)</text>
        <dbReference type="Rhea" id="RHEA:46608"/>
        <dbReference type="Rhea" id="RHEA-COMP:11060"/>
        <dbReference type="Rhea" id="RHEA-COMP:11605"/>
        <dbReference type="ChEBI" id="CHEBI:15378"/>
        <dbReference type="ChEBI" id="CHEBI:30013"/>
        <dbReference type="ChEBI" id="CHEBI:30616"/>
        <dbReference type="ChEBI" id="CHEBI:61977"/>
        <dbReference type="ChEBI" id="CHEBI:456216"/>
        <dbReference type="EC" id="2.7.11.1"/>
    </reaction>
</comment>
<dbReference type="SUPFAM" id="SSF56112">
    <property type="entry name" value="Protein kinase-like (PK-like)"/>
    <property type="match status" value="1"/>
</dbReference>
<dbReference type="GO" id="GO:0005524">
    <property type="term" value="F:ATP binding"/>
    <property type="evidence" value="ECO:0007669"/>
    <property type="project" value="UniProtKB-KW"/>
</dbReference>
<dbReference type="FunFam" id="3.30.200.20:FF:000243">
    <property type="entry name" value="serine/threonine-protein kinase Nek8"/>
    <property type="match status" value="1"/>
</dbReference>
<dbReference type="InterPro" id="IPR009091">
    <property type="entry name" value="RCC1/BLIP-II"/>
</dbReference>
<dbReference type="FunFam" id="1.10.510.10:FF:000262">
    <property type="entry name" value="Serine/threonine-protein kinase Nek8"/>
    <property type="match status" value="1"/>
</dbReference>
<dbReference type="InterPro" id="IPR051997">
    <property type="entry name" value="STK_NEK"/>
</dbReference>
<name>A0A1S3H2T2_LINAN</name>
<evidence type="ECO:0000256" key="16">
    <source>
        <dbReference type="ARBA" id="ARBA00023212"/>
    </source>
</evidence>
<dbReference type="InterPro" id="IPR001245">
    <property type="entry name" value="Ser-Thr/Tyr_kinase_cat_dom"/>
</dbReference>
<sequence length="711" mass="77278">MSFVWKHGKIPKNTSRRKSTVHLCKRISDRKLIIIKEIPVEQMTKDERQSALNEVKVLSMLDHPNIIEYYENFLEDKALMIVMEYAQGGTLYDYLQQKGDNLLEEEQILHYFAQMLLSLQHVHSKQILHRDLKTQNILLDKKKEVVKIGDFGISKVLSSKSKAYSVVGTPCYISPELCEGKPYNQKSDIWALGCVLYELASLKRAFEAQNLPALILKIMRGTFSPISDKYSKELQSLILSMLHLDPNKRPHINQIMAQPILINSLMNLYTDIGMLPCTRVQSPLSSLPGQARGATGGGGGGKLSPRPGSATRESLASLVMDSSGGLPKPPVLCSVYYWGSGISSPMLLPLPSSDTQVEEVSIGRTQKAAVTKNGRLFVWEAPTVGTDSMLPGATEGQVPAFVPRYLEGQSAVTIQHVACGDLFTACLTDRGILMTFGSGANGCLGHGNFNDVSQAKIVEALLGYEVVQVSCGACHVLAVTNDHEVFAWGRGDNGRLGLGTQESHSLPQQVGFEETEQPCSVQCGVDCSMLLTVENKLLCCGNNRYNKLALDTAGSGGSLRHIEEVHTFTPVSTPPLVNTPIKQVAMGTSHTIVITEQGECYSFGSNQFGQLGYNKRPTDGYPEKIPALQGVPVTMVAGGDTFSVAVAAGGIVYSWGKAARGRLGRSGDITDIPQPITFTDQDRFNVTSVSCCHGNTLLATCPVQQPGTPRE</sequence>
<dbReference type="KEGG" id="lak:106151546"/>
<feature type="repeat" description="RCC1" evidence="22">
    <location>
        <begin position="483"/>
        <end position="534"/>
    </location>
</feature>
<dbReference type="FunFam" id="2.130.10.30:FF:000017">
    <property type="entry name" value="Serine/threonine-protein kinase Nek8"/>
    <property type="match status" value="1"/>
</dbReference>
<feature type="repeat" description="RCC1" evidence="22">
    <location>
        <begin position="535"/>
        <end position="597"/>
    </location>
</feature>
<feature type="repeat" description="RCC1" evidence="22">
    <location>
        <begin position="431"/>
        <end position="482"/>
    </location>
</feature>
<dbReference type="PRINTS" id="PR00633">
    <property type="entry name" value="RCCNDNSATION"/>
</dbReference>
<keyword evidence="12" id="KW-0547">Nucleotide-binding</keyword>
<keyword evidence="10" id="KW-0479">Metal-binding</keyword>
<evidence type="ECO:0000256" key="13">
    <source>
        <dbReference type="ARBA" id="ARBA00022777"/>
    </source>
</evidence>
<evidence type="ECO:0000256" key="2">
    <source>
        <dbReference type="ARBA" id="ARBA00004300"/>
    </source>
</evidence>
<dbReference type="InParanoid" id="A0A1S3H2T2"/>
<evidence type="ECO:0000313" key="25">
    <source>
        <dbReference type="Proteomes" id="UP000085678"/>
    </source>
</evidence>
<evidence type="ECO:0000256" key="17">
    <source>
        <dbReference type="ARBA" id="ARBA00023273"/>
    </source>
</evidence>
<feature type="repeat" description="RCC1" evidence="22">
    <location>
        <begin position="598"/>
        <end position="649"/>
    </location>
</feature>
<dbReference type="OrthoDB" id="248923at2759"/>
<keyword evidence="14" id="KW-0067">ATP-binding</keyword>
<dbReference type="Proteomes" id="UP000085678">
    <property type="component" value="Unplaced"/>
</dbReference>
<dbReference type="GO" id="GO:0048513">
    <property type="term" value="P:animal organ development"/>
    <property type="evidence" value="ECO:0007669"/>
    <property type="project" value="UniProtKB-ARBA"/>
</dbReference>
<dbReference type="PANTHER" id="PTHR44535">
    <property type="entry name" value="PROTEIN CBG16200"/>
    <property type="match status" value="1"/>
</dbReference>
<keyword evidence="16" id="KW-0206">Cytoskeleton</keyword>
<keyword evidence="13 26" id="KW-0418">Kinase</keyword>
<evidence type="ECO:0000256" key="9">
    <source>
        <dbReference type="ARBA" id="ARBA00022679"/>
    </source>
</evidence>